<keyword evidence="1" id="KW-0328">Glycosyltransferase</keyword>
<evidence type="ECO:0000313" key="2">
    <source>
        <dbReference type="Proteomes" id="UP001604336"/>
    </source>
</evidence>
<organism evidence="1 2">
    <name type="scientific">Abeliophyllum distichum</name>
    <dbReference type="NCBI Taxonomy" id="126358"/>
    <lineage>
        <taxon>Eukaryota</taxon>
        <taxon>Viridiplantae</taxon>
        <taxon>Streptophyta</taxon>
        <taxon>Embryophyta</taxon>
        <taxon>Tracheophyta</taxon>
        <taxon>Spermatophyta</taxon>
        <taxon>Magnoliopsida</taxon>
        <taxon>eudicotyledons</taxon>
        <taxon>Gunneridae</taxon>
        <taxon>Pentapetalae</taxon>
        <taxon>asterids</taxon>
        <taxon>lamiids</taxon>
        <taxon>Lamiales</taxon>
        <taxon>Oleaceae</taxon>
        <taxon>Forsythieae</taxon>
        <taxon>Abeliophyllum</taxon>
    </lineage>
</organism>
<dbReference type="EMBL" id="JBFOLK010000014">
    <property type="protein sequence ID" value="KAL2460527.1"/>
    <property type="molecule type" value="Genomic_DNA"/>
</dbReference>
<reference evidence="2" key="1">
    <citation type="submission" date="2024-07" db="EMBL/GenBank/DDBJ databases">
        <title>Two chromosome-level genome assemblies of Korean endemic species Abeliophyllum distichum and Forsythia ovata (Oleaceae).</title>
        <authorList>
            <person name="Jang H."/>
        </authorList>
    </citation>
    <scope>NUCLEOTIDE SEQUENCE [LARGE SCALE GENOMIC DNA]</scope>
</reference>
<gene>
    <name evidence="1" type="ORF">Adt_43947</name>
</gene>
<keyword evidence="1" id="KW-0808">Transferase</keyword>
<dbReference type="AlphaFoldDB" id="A0ABD1P9J1"/>
<comment type="caution">
    <text evidence="1">The sequence shown here is derived from an EMBL/GenBank/DDBJ whole genome shotgun (WGS) entry which is preliminary data.</text>
</comment>
<keyword evidence="2" id="KW-1185">Reference proteome</keyword>
<dbReference type="GO" id="GO:0016757">
    <property type="term" value="F:glycosyltransferase activity"/>
    <property type="evidence" value="ECO:0007669"/>
    <property type="project" value="UniProtKB-KW"/>
</dbReference>
<protein>
    <submittedName>
        <fullName evidence="1">Galactosyltransferase</fullName>
    </submittedName>
</protein>
<sequence length="100" mass="11566">MFIEFVYILLVGFEAPFLLKNGFSSDFLQGFSSNGNRFLNSKPFVLESEEYLDEKEAPIRPLEVPYQSRSERRIEEFAKSPISSLNFSANIMNLRSSRKC</sequence>
<proteinExistence type="predicted"/>
<name>A0ABD1P9J1_9LAMI</name>
<evidence type="ECO:0000313" key="1">
    <source>
        <dbReference type="EMBL" id="KAL2460527.1"/>
    </source>
</evidence>
<dbReference type="Proteomes" id="UP001604336">
    <property type="component" value="Unassembled WGS sequence"/>
</dbReference>
<accession>A0ABD1P9J1</accession>